<proteinExistence type="predicted"/>
<protein>
    <submittedName>
        <fullName evidence="2">Uncharacterized protein</fullName>
    </submittedName>
</protein>
<dbReference type="Proteomes" id="UP000643701">
    <property type="component" value="Unassembled WGS sequence"/>
</dbReference>
<sequence length="108" mass="13166">MWVHFLHYFLHFVAILGIAYWYRPEKWRVNYLLLLLTMFIDLDHLWANPIFDPNRCSIGYHLFHDTFFITIYITTLLVSKNYFLRLISLGLVFHIFTDGLDCFLNETW</sequence>
<gene>
    <name evidence="2" type="ORF">G7034_01220</name>
</gene>
<keyword evidence="3" id="KW-1185">Reference proteome</keyword>
<keyword evidence="1" id="KW-1133">Transmembrane helix</keyword>
<dbReference type="InterPro" id="IPR046125">
    <property type="entry name" value="DUF6122"/>
</dbReference>
<evidence type="ECO:0000313" key="3">
    <source>
        <dbReference type="Proteomes" id="UP000643701"/>
    </source>
</evidence>
<accession>A0A967AC36</accession>
<feature type="transmembrane region" description="Helical" evidence="1">
    <location>
        <begin position="6"/>
        <end position="22"/>
    </location>
</feature>
<dbReference type="Pfam" id="PF19617">
    <property type="entry name" value="DUF6122"/>
    <property type="match status" value="1"/>
</dbReference>
<evidence type="ECO:0000313" key="2">
    <source>
        <dbReference type="EMBL" id="NGZ88868.1"/>
    </source>
</evidence>
<comment type="caution">
    <text evidence="2">The sequence shown here is derived from an EMBL/GenBank/DDBJ whole genome shotgun (WGS) entry which is preliminary data.</text>
</comment>
<name>A0A967AC36_9FLAO</name>
<organism evidence="2 3">
    <name type="scientific">Psychroflexus maritimus</name>
    <dbReference type="NCBI Taxonomy" id="2714865"/>
    <lineage>
        <taxon>Bacteria</taxon>
        <taxon>Pseudomonadati</taxon>
        <taxon>Bacteroidota</taxon>
        <taxon>Flavobacteriia</taxon>
        <taxon>Flavobacteriales</taxon>
        <taxon>Flavobacteriaceae</taxon>
        <taxon>Psychroflexus</taxon>
    </lineage>
</organism>
<reference evidence="2" key="1">
    <citation type="submission" date="2020-03" db="EMBL/GenBank/DDBJ databases">
        <title>Psychroflexus Maritimus sp. nov., isolate from marine sediment.</title>
        <authorList>
            <person name="Zhong Y.-L."/>
        </authorList>
    </citation>
    <scope>NUCLEOTIDE SEQUENCE</scope>
    <source>
        <strain evidence="2">C1</strain>
    </source>
</reference>
<dbReference type="RefSeq" id="WP_166399140.1">
    <property type="nucleotide sequence ID" value="NZ_JAANAS010000002.1"/>
</dbReference>
<keyword evidence="1" id="KW-0472">Membrane</keyword>
<keyword evidence="1" id="KW-0812">Transmembrane</keyword>
<dbReference type="AlphaFoldDB" id="A0A967AC36"/>
<feature type="transmembrane region" description="Helical" evidence="1">
    <location>
        <begin position="58"/>
        <end position="78"/>
    </location>
</feature>
<dbReference type="EMBL" id="JAANAS010000002">
    <property type="protein sequence ID" value="NGZ88868.1"/>
    <property type="molecule type" value="Genomic_DNA"/>
</dbReference>
<feature type="transmembrane region" description="Helical" evidence="1">
    <location>
        <begin position="29"/>
        <end position="46"/>
    </location>
</feature>
<evidence type="ECO:0000256" key="1">
    <source>
        <dbReference type="SAM" id="Phobius"/>
    </source>
</evidence>